<dbReference type="Gene3D" id="3.30.1150.10">
    <property type="match status" value="1"/>
</dbReference>
<evidence type="ECO:0000313" key="3">
    <source>
        <dbReference type="EMBL" id="MEL1240643.1"/>
    </source>
</evidence>
<name>A0ABU9HKJ5_9FLAO</name>
<proteinExistence type="predicted"/>
<dbReference type="Gene3D" id="3.90.930.1">
    <property type="match status" value="1"/>
</dbReference>
<evidence type="ECO:0000313" key="4">
    <source>
        <dbReference type="Proteomes" id="UP001398556"/>
    </source>
</evidence>
<organism evidence="3 4">
    <name type="scientific">Flavobacterium flavipallidum</name>
    <dbReference type="NCBI Taxonomy" id="3139140"/>
    <lineage>
        <taxon>Bacteria</taxon>
        <taxon>Pseudomonadati</taxon>
        <taxon>Bacteroidota</taxon>
        <taxon>Flavobacteriia</taxon>
        <taxon>Flavobacteriales</taxon>
        <taxon>Flavobacteriaceae</taxon>
        <taxon>Flavobacterium</taxon>
    </lineage>
</organism>
<dbReference type="SUPFAM" id="SSF74653">
    <property type="entry name" value="TolA/TonB C-terminal domain"/>
    <property type="match status" value="1"/>
</dbReference>
<accession>A0ABU9HKJ5</accession>
<gene>
    <name evidence="3" type="ORF">AAEO59_06255</name>
</gene>
<feature type="chain" id="PRO_5046906861" evidence="1">
    <location>
        <begin position="20"/>
        <end position="316"/>
    </location>
</feature>
<dbReference type="SUPFAM" id="SSF82185">
    <property type="entry name" value="Histone H3 K4-specific methyltransferase SET7/9 N-terminal domain"/>
    <property type="match status" value="1"/>
</dbReference>
<comment type="caution">
    <text evidence="3">The sequence shown here is derived from an EMBL/GenBank/DDBJ whole genome shotgun (WGS) entry which is preliminary data.</text>
</comment>
<feature type="domain" description="TonB C-terminal" evidence="2">
    <location>
        <begin position="245"/>
        <end position="309"/>
    </location>
</feature>
<dbReference type="EMBL" id="JBBYHU010000008">
    <property type="protein sequence ID" value="MEL1240643.1"/>
    <property type="molecule type" value="Genomic_DNA"/>
</dbReference>
<dbReference type="Proteomes" id="UP001398556">
    <property type="component" value="Unassembled WGS sequence"/>
</dbReference>
<evidence type="ECO:0000256" key="1">
    <source>
        <dbReference type="SAM" id="SignalP"/>
    </source>
</evidence>
<keyword evidence="4" id="KW-1185">Reference proteome</keyword>
<dbReference type="RefSeq" id="WP_341699880.1">
    <property type="nucleotide sequence ID" value="NZ_JBBYHU010000008.1"/>
</dbReference>
<feature type="signal peptide" evidence="1">
    <location>
        <begin position="1"/>
        <end position="19"/>
    </location>
</feature>
<evidence type="ECO:0000259" key="2">
    <source>
        <dbReference type="Pfam" id="PF03544"/>
    </source>
</evidence>
<keyword evidence="1" id="KW-0732">Signal</keyword>
<reference evidence="3 4" key="1">
    <citation type="submission" date="2024-04" db="EMBL/GenBank/DDBJ databases">
        <title>Flavobacterium sp. DGU99 16S ribosomal RNA gene Genome sequencing and assembly.</title>
        <authorList>
            <person name="Park S."/>
        </authorList>
    </citation>
    <scope>NUCLEOTIDE SEQUENCE [LARGE SCALE GENOMIC DNA]</scope>
    <source>
        <strain evidence="3 4">DGU99</strain>
    </source>
</reference>
<dbReference type="InterPro" id="IPR037682">
    <property type="entry name" value="TonB_C"/>
</dbReference>
<protein>
    <submittedName>
        <fullName evidence="3">Energy transducer TonB</fullName>
    </submittedName>
</protein>
<sequence length="316" mass="36838">MTKHRLAFLLLIISNIIFAQNNLDKTIYLDSLWKETSKENCKYYRIVKDYYNDKEIYRFEDYYKNGTLQMEGYSKAKDALISEGEFTYYYENGNKKSTQSYIKGRPSGLSYTWYENGNKKSELEYITQKNNELLYDIKTNQYWGKDNTQSVIDGNGYIDEKEGKLQEKGSIKNGWKEGEWKGTDSQFKISFTENYKNGKLKNGTSIDSLMVKRKYNEVFNYPRPKRGLQHFYSYVAKNFKIPGNKEDISGKIILTFIINKDGSTDKIKIAKSLDEVLDAEAVELIRGYPEWESGQYRGIGAKVEYSIPIKIVSGRK</sequence>
<dbReference type="Pfam" id="PF03544">
    <property type="entry name" value="TonB_C"/>
    <property type="match status" value="1"/>
</dbReference>